<feature type="signal peptide" evidence="2">
    <location>
        <begin position="1"/>
        <end position="45"/>
    </location>
</feature>
<reference evidence="3 4" key="1">
    <citation type="submission" date="2017-06" db="EMBL/GenBank/DDBJ databases">
        <authorList>
            <person name="Kim H.J."/>
            <person name="Triplett B.A."/>
        </authorList>
    </citation>
    <scope>NUCLEOTIDE SEQUENCE [LARGE SCALE GENOMIC DNA]</scope>
    <source>
        <strain evidence="3 4">CGMCC 4.2132</strain>
    </source>
</reference>
<feature type="transmembrane region" description="Helical" evidence="1">
    <location>
        <begin position="176"/>
        <end position="197"/>
    </location>
</feature>
<organism evidence="3 4">
    <name type="scientific">Streptosporangium subroseum</name>
    <dbReference type="NCBI Taxonomy" id="106412"/>
    <lineage>
        <taxon>Bacteria</taxon>
        <taxon>Bacillati</taxon>
        <taxon>Actinomycetota</taxon>
        <taxon>Actinomycetes</taxon>
        <taxon>Streptosporangiales</taxon>
        <taxon>Streptosporangiaceae</taxon>
        <taxon>Streptosporangium</taxon>
    </lineage>
</organism>
<name>A0A239NH94_9ACTN</name>
<dbReference type="Proteomes" id="UP000198282">
    <property type="component" value="Unassembled WGS sequence"/>
</dbReference>
<accession>A0A239NH94</accession>
<proteinExistence type="predicted"/>
<evidence type="ECO:0000256" key="2">
    <source>
        <dbReference type="SAM" id="SignalP"/>
    </source>
</evidence>
<dbReference type="AlphaFoldDB" id="A0A239NH94"/>
<keyword evidence="1" id="KW-1133">Transmembrane helix</keyword>
<keyword evidence="1" id="KW-0472">Membrane</keyword>
<evidence type="ECO:0000256" key="1">
    <source>
        <dbReference type="SAM" id="Phobius"/>
    </source>
</evidence>
<evidence type="ECO:0008006" key="5">
    <source>
        <dbReference type="Google" id="ProtNLM"/>
    </source>
</evidence>
<feature type="chain" id="PRO_5012037427" description="CopC domain-containing protein" evidence="2">
    <location>
        <begin position="46"/>
        <end position="211"/>
    </location>
</feature>
<gene>
    <name evidence="3" type="ORF">SAMN05216276_105725</name>
</gene>
<keyword evidence="1" id="KW-0812">Transmembrane</keyword>
<evidence type="ECO:0000313" key="3">
    <source>
        <dbReference type="EMBL" id="SNT53833.1"/>
    </source>
</evidence>
<keyword evidence="4" id="KW-1185">Reference proteome</keyword>
<dbReference type="EMBL" id="FZOD01000057">
    <property type="protein sequence ID" value="SNT53833.1"/>
    <property type="molecule type" value="Genomic_DNA"/>
</dbReference>
<evidence type="ECO:0000313" key="4">
    <source>
        <dbReference type="Proteomes" id="UP000198282"/>
    </source>
</evidence>
<keyword evidence="2" id="KW-0732">Signal</keyword>
<sequence>MHLRTSLSRPARATRRPVKGRARALLLALCVLGAAALLSAPSAQAYTPARPEQAYAPVKIVHTEQVQAGPYHLTLGFSTWPLRAMQSLDFTFAPDGGLTGKSGTFSMTRPGAKAGMRGVRPLSRHPRKRSVWGLDILSLPTAGQWAFTFTVNGPQGQGTGTLGNLTVLDQPGPPLALSWTLCALPVLGLIAFLIVAWRRHRPSRHLAVAGV</sequence>
<protein>
    <recommendedName>
        <fullName evidence="5">CopC domain-containing protein</fullName>
    </recommendedName>
</protein>